<keyword evidence="2" id="KW-1185">Reference proteome</keyword>
<dbReference type="Proteomes" id="UP001054945">
    <property type="component" value="Unassembled WGS sequence"/>
</dbReference>
<organism evidence="1 2">
    <name type="scientific">Caerostris extrusa</name>
    <name type="common">Bark spider</name>
    <name type="synonym">Caerostris bankana</name>
    <dbReference type="NCBI Taxonomy" id="172846"/>
    <lineage>
        <taxon>Eukaryota</taxon>
        <taxon>Metazoa</taxon>
        <taxon>Ecdysozoa</taxon>
        <taxon>Arthropoda</taxon>
        <taxon>Chelicerata</taxon>
        <taxon>Arachnida</taxon>
        <taxon>Araneae</taxon>
        <taxon>Araneomorphae</taxon>
        <taxon>Entelegynae</taxon>
        <taxon>Araneoidea</taxon>
        <taxon>Araneidae</taxon>
        <taxon>Caerostris</taxon>
    </lineage>
</organism>
<evidence type="ECO:0000313" key="2">
    <source>
        <dbReference type="Proteomes" id="UP001054945"/>
    </source>
</evidence>
<reference evidence="1 2" key="1">
    <citation type="submission" date="2021-06" db="EMBL/GenBank/DDBJ databases">
        <title>Caerostris extrusa draft genome.</title>
        <authorList>
            <person name="Kono N."/>
            <person name="Arakawa K."/>
        </authorList>
    </citation>
    <scope>NUCLEOTIDE SEQUENCE [LARGE SCALE GENOMIC DNA]</scope>
</reference>
<dbReference type="AlphaFoldDB" id="A0AAV4Q892"/>
<protein>
    <submittedName>
        <fullName evidence="1">Uncharacterized protein</fullName>
    </submittedName>
</protein>
<evidence type="ECO:0000313" key="1">
    <source>
        <dbReference type="EMBL" id="GIY04539.1"/>
    </source>
</evidence>
<sequence>MEQPFTAKVQSEEVECRGMEDNPEMMWSALTHRPAFLVLLVGMTYQRKGFQTEIRTHLLVNSFLLSGNRFLLN</sequence>
<accession>A0AAV4Q892</accession>
<dbReference type="EMBL" id="BPLR01005722">
    <property type="protein sequence ID" value="GIY04539.1"/>
    <property type="molecule type" value="Genomic_DNA"/>
</dbReference>
<comment type="caution">
    <text evidence="1">The sequence shown here is derived from an EMBL/GenBank/DDBJ whole genome shotgun (WGS) entry which is preliminary data.</text>
</comment>
<name>A0AAV4Q892_CAEEX</name>
<gene>
    <name evidence="1" type="ORF">CEXT_257211</name>
</gene>
<proteinExistence type="predicted"/>